<dbReference type="Proteomes" id="UP000053257">
    <property type="component" value="Unassembled WGS sequence"/>
</dbReference>
<dbReference type="InterPro" id="IPR050846">
    <property type="entry name" value="TLCD"/>
</dbReference>
<dbReference type="Pfam" id="PF03798">
    <property type="entry name" value="TRAM_LAG1_CLN8"/>
    <property type="match status" value="1"/>
</dbReference>
<keyword evidence="10" id="KW-1185">Reference proteome</keyword>
<evidence type="ECO:0000256" key="7">
    <source>
        <dbReference type="SAM" id="Phobius"/>
    </source>
</evidence>
<dbReference type="SMART" id="SM00724">
    <property type="entry name" value="TLC"/>
    <property type="match status" value="1"/>
</dbReference>
<evidence type="ECO:0000256" key="6">
    <source>
        <dbReference type="SAM" id="MobiDB-lite"/>
    </source>
</evidence>
<dbReference type="PANTHER" id="PTHR13439">
    <property type="entry name" value="CT120 PROTEIN"/>
    <property type="match status" value="1"/>
</dbReference>
<dbReference type="OrthoDB" id="10266980at2759"/>
<gene>
    <name evidence="9" type="ORF">PHLGIDRAFT_68644</name>
</gene>
<evidence type="ECO:0000256" key="5">
    <source>
        <dbReference type="PROSITE-ProRule" id="PRU00205"/>
    </source>
</evidence>
<feature type="transmembrane region" description="Helical" evidence="7">
    <location>
        <begin position="237"/>
        <end position="258"/>
    </location>
</feature>
<dbReference type="AlphaFoldDB" id="A0A0C3PPJ7"/>
<feature type="domain" description="TLC" evidence="8">
    <location>
        <begin position="73"/>
        <end position="270"/>
    </location>
</feature>
<dbReference type="GO" id="GO:0055088">
    <property type="term" value="P:lipid homeostasis"/>
    <property type="evidence" value="ECO:0007669"/>
    <property type="project" value="TreeGrafter"/>
</dbReference>
<feature type="region of interest" description="Disordered" evidence="6">
    <location>
        <begin position="279"/>
        <end position="329"/>
    </location>
</feature>
<feature type="transmembrane region" description="Helical" evidence="7">
    <location>
        <begin position="141"/>
        <end position="157"/>
    </location>
</feature>
<dbReference type="InterPro" id="IPR006634">
    <property type="entry name" value="TLC-dom"/>
</dbReference>
<feature type="transmembrane region" description="Helical" evidence="7">
    <location>
        <begin position="38"/>
        <end position="57"/>
    </location>
</feature>
<keyword evidence="4 5" id="KW-0472">Membrane</keyword>
<dbReference type="HOGENOM" id="CLU_034597_0_0_1"/>
<dbReference type="EMBL" id="KN840473">
    <property type="protein sequence ID" value="KIP08903.1"/>
    <property type="molecule type" value="Genomic_DNA"/>
</dbReference>
<keyword evidence="2 5" id="KW-0812">Transmembrane</keyword>
<evidence type="ECO:0000256" key="4">
    <source>
        <dbReference type="ARBA" id="ARBA00023136"/>
    </source>
</evidence>
<comment type="subcellular location">
    <subcellularLocation>
        <location evidence="1">Membrane</location>
        <topology evidence="1">Multi-pass membrane protein</topology>
    </subcellularLocation>
</comment>
<evidence type="ECO:0000256" key="2">
    <source>
        <dbReference type="ARBA" id="ARBA00022692"/>
    </source>
</evidence>
<evidence type="ECO:0000256" key="3">
    <source>
        <dbReference type="ARBA" id="ARBA00022989"/>
    </source>
</evidence>
<accession>A0A0C3PPJ7</accession>
<sequence>MSVHQAGAVQAVNGFLERLALPLAKALDIPHFTPNFPLLAYSALGFTVIHVGIAPLLSRWLAPESYGKLKGRRARNNWNIHVVSFVNAIAVIILALRALNKPNLLADKAFGWDQAAETANAVAVGYFLWDTIDATVNFTDLGFVLHGLACTIVYSFTFKPCFEYFSCRFLLWELSTPFLNIHWFLDKTGRTGSTLQLVNGILLLSAFFGARIVYGWYISISFWRVVSSSAVRESIPLSYRLVILAGHAMLTLLNLIWLGKMIRALRKRFDDSEDKQPLLGSATGIQIPLPPPSPHPTSGGTGIRTPSPPNLASSPPRIHTTADPSQGAA</sequence>
<organism evidence="9 10">
    <name type="scientific">Phlebiopsis gigantea (strain 11061_1 CR5-6)</name>
    <name type="common">White-rot fungus</name>
    <name type="synonym">Peniophora gigantea</name>
    <dbReference type="NCBI Taxonomy" id="745531"/>
    <lineage>
        <taxon>Eukaryota</taxon>
        <taxon>Fungi</taxon>
        <taxon>Dikarya</taxon>
        <taxon>Basidiomycota</taxon>
        <taxon>Agaricomycotina</taxon>
        <taxon>Agaricomycetes</taxon>
        <taxon>Polyporales</taxon>
        <taxon>Phanerochaetaceae</taxon>
        <taxon>Phlebiopsis</taxon>
    </lineage>
</organism>
<dbReference type="GO" id="GO:0005783">
    <property type="term" value="C:endoplasmic reticulum"/>
    <property type="evidence" value="ECO:0007669"/>
    <property type="project" value="TreeGrafter"/>
</dbReference>
<feature type="transmembrane region" description="Helical" evidence="7">
    <location>
        <begin position="197"/>
        <end position="217"/>
    </location>
</feature>
<name>A0A0C3PPJ7_PHLG1</name>
<feature type="transmembrane region" description="Helical" evidence="7">
    <location>
        <begin position="78"/>
        <end position="99"/>
    </location>
</feature>
<dbReference type="GO" id="GO:0016020">
    <property type="term" value="C:membrane"/>
    <property type="evidence" value="ECO:0007669"/>
    <property type="project" value="UniProtKB-SubCell"/>
</dbReference>
<protein>
    <recommendedName>
        <fullName evidence="8">TLC domain-containing protein</fullName>
    </recommendedName>
</protein>
<proteinExistence type="predicted"/>
<dbReference type="PROSITE" id="PS50922">
    <property type="entry name" value="TLC"/>
    <property type="match status" value="1"/>
</dbReference>
<keyword evidence="3 7" id="KW-1133">Transmembrane helix</keyword>
<dbReference type="STRING" id="745531.A0A0C3PPJ7"/>
<evidence type="ECO:0000313" key="9">
    <source>
        <dbReference type="EMBL" id="KIP08903.1"/>
    </source>
</evidence>
<evidence type="ECO:0000256" key="1">
    <source>
        <dbReference type="ARBA" id="ARBA00004141"/>
    </source>
</evidence>
<dbReference type="PANTHER" id="PTHR13439:SF0">
    <property type="entry name" value="TOPOISOMERASE I DAMAGE AFFECTED PROTEIN 4"/>
    <property type="match status" value="1"/>
</dbReference>
<evidence type="ECO:0000259" key="8">
    <source>
        <dbReference type="PROSITE" id="PS50922"/>
    </source>
</evidence>
<reference evidence="9 10" key="1">
    <citation type="journal article" date="2014" name="PLoS Genet.">
        <title>Analysis of the Phlebiopsis gigantea genome, transcriptome and secretome provides insight into its pioneer colonization strategies of wood.</title>
        <authorList>
            <person name="Hori C."/>
            <person name="Ishida T."/>
            <person name="Igarashi K."/>
            <person name="Samejima M."/>
            <person name="Suzuki H."/>
            <person name="Master E."/>
            <person name="Ferreira P."/>
            <person name="Ruiz-Duenas F.J."/>
            <person name="Held B."/>
            <person name="Canessa P."/>
            <person name="Larrondo L.F."/>
            <person name="Schmoll M."/>
            <person name="Druzhinina I.S."/>
            <person name="Kubicek C.P."/>
            <person name="Gaskell J.A."/>
            <person name="Kersten P."/>
            <person name="St John F."/>
            <person name="Glasner J."/>
            <person name="Sabat G."/>
            <person name="Splinter BonDurant S."/>
            <person name="Syed K."/>
            <person name="Yadav J."/>
            <person name="Mgbeahuruike A.C."/>
            <person name="Kovalchuk A."/>
            <person name="Asiegbu F.O."/>
            <person name="Lackner G."/>
            <person name="Hoffmeister D."/>
            <person name="Rencoret J."/>
            <person name="Gutierrez A."/>
            <person name="Sun H."/>
            <person name="Lindquist E."/>
            <person name="Barry K."/>
            <person name="Riley R."/>
            <person name="Grigoriev I.V."/>
            <person name="Henrissat B."/>
            <person name="Kues U."/>
            <person name="Berka R.M."/>
            <person name="Martinez A.T."/>
            <person name="Covert S.F."/>
            <person name="Blanchette R.A."/>
            <person name="Cullen D."/>
        </authorList>
    </citation>
    <scope>NUCLEOTIDE SEQUENCE [LARGE SCALE GENOMIC DNA]</scope>
    <source>
        <strain evidence="9 10">11061_1 CR5-6</strain>
    </source>
</reference>
<evidence type="ECO:0000313" key="10">
    <source>
        <dbReference type="Proteomes" id="UP000053257"/>
    </source>
</evidence>